<evidence type="ECO:0000256" key="2">
    <source>
        <dbReference type="ARBA" id="ARBA00022448"/>
    </source>
</evidence>
<accession>A0A9Q9I894</accession>
<keyword evidence="4 7" id="KW-0812">Transmembrane</keyword>
<evidence type="ECO:0000313" key="9">
    <source>
        <dbReference type="EMBL" id="UWZ51167.1"/>
    </source>
</evidence>
<dbReference type="GO" id="GO:0055085">
    <property type="term" value="P:transmembrane transport"/>
    <property type="evidence" value="ECO:0007669"/>
    <property type="project" value="InterPro"/>
</dbReference>
<evidence type="ECO:0000256" key="6">
    <source>
        <dbReference type="ARBA" id="ARBA00023136"/>
    </source>
</evidence>
<name>A0A9Q9I894_9ACTN</name>
<dbReference type="AlphaFoldDB" id="A0A9Q9I894"/>
<gene>
    <name evidence="9" type="ORF">Daura_30940</name>
</gene>
<dbReference type="Gene3D" id="1.10.3720.10">
    <property type="entry name" value="MetI-like"/>
    <property type="match status" value="1"/>
</dbReference>
<dbReference type="PANTHER" id="PTHR43163:SF3">
    <property type="entry name" value="PEPTIDE ABC TRANSPORTER PERMEASE PROTEIN"/>
    <property type="match status" value="1"/>
</dbReference>
<dbReference type="Proteomes" id="UP001058003">
    <property type="component" value="Chromosome"/>
</dbReference>
<feature type="transmembrane region" description="Helical" evidence="7">
    <location>
        <begin position="281"/>
        <end position="304"/>
    </location>
</feature>
<dbReference type="OrthoDB" id="9778910at2"/>
<keyword evidence="6 7" id="KW-0472">Membrane</keyword>
<evidence type="ECO:0000259" key="8">
    <source>
        <dbReference type="PROSITE" id="PS50928"/>
    </source>
</evidence>
<comment type="subcellular location">
    <subcellularLocation>
        <location evidence="1 7">Cell membrane</location>
        <topology evidence="1 7">Multi-pass membrane protein</topology>
    </subcellularLocation>
</comment>
<proteinExistence type="inferred from homology"/>
<dbReference type="InterPro" id="IPR000515">
    <property type="entry name" value="MetI-like"/>
</dbReference>
<organism evidence="9 10">
    <name type="scientific">Dactylosporangium aurantiacum</name>
    <dbReference type="NCBI Taxonomy" id="35754"/>
    <lineage>
        <taxon>Bacteria</taxon>
        <taxon>Bacillati</taxon>
        <taxon>Actinomycetota</taxon>
        <taxon>Actinomycetes</taxon>
        <taxon>Micromonosporales</taxon>
        <taxon>Micromonosporaceae</taxon>
        <taxon>Dactylosporangium</taxon>
    </lineage>
</organism>
<dbReference type="SUPFAM" id="SSF161098">
    <property type="entry name" value="MetI-like"/>
    <property type="match status" value="1"/>
</dbReference>
<feature type="transmembrane region" description="Helical" evidence="7">
    <location>
        <begin position="134"/>
        <end position="157"/>
    </location>
</feature>
<dbReference type="PROSITE" id="PS50928">
    <property type="entry name" value="ABC_TM1"/>
    <property type="match status" value="1"/>
</dbReference>
<feature type="transmembrane region" description="Helical" evidence="7">
    <location>
        <begin position="239"/>
        <end position="261"/>
    </location>
</feature>
<keyword evidence="5 7" id="KW-1133">Transmembrane helix</keyword>
<dbReference type="RefSeq" id="WP_033363922.1">
    <property type="nucleotide sequence ID" value="NZ_CP073767.1"/>
</dbReference>
<dbReference type="InterPro" id="IPR035906">
    <property type="entry name" value="MetI-like_sf"/>
</dbReference>
<feature type="domain" description="ABC transmembrane type-1" evidence="8">
    <location>
        <begin position="95"/>
        <end position="308"/>
    </location>
</feature>
<keyword evidence="3" id="KW-1003">Cell membrane</keyword>
<feature type="transmembrane region" description="Helical" evidence="7">
    <location>
        <begin position="177"/>
        <end position="200"/>
    </location>
</feature>
<evidence type="ECO:0000313" key="10">
    <source>
        <dbReference type="Proteomes" id="UP001058003"/>
    </source>
</evidence>
<evidence type="ECO:0000256" key="5">
    <source>
        <dbReference type="ARBA" id="ARBA00022989"/>
    </source>
</evidence>
<dbReference type="CDD" id="cd06261">
    <property type="entry name" value="TM_PBP2"/>
    <property type="match status" value="1"/>
</dbReference>
<dbReference type="PANTHER" id="PTHR43163">
    <property type="entry name" value="DIPEPTIDE TRANSPORT SYSTEM PERMEASE PROTEIN DPPB-RELATED"/>
    <property type="match status" value="1"/>
</dbReference>
<keyword evidence="2 7" id="KW-0813">Transport</keyword>
<keyword evidence="10" id="KW-1185">Reference proteome</keyword>
<evidence type="ECO:0000256" key="3">
    <source>
        <dbReference type="ARBA" id="ARBA00022475"/>
    </source>
</evidence>
<comment type="similarity">
    <text evidence="7">Belongs to the binding-protein-dependent transport system permease family.</text>
</comment>
<dbReference type="Pfam" id="PF00528">
    <property type="entry name" value="BPD_transp_1"/>
    <property type="match status" value="1"/>
</dbReference>
<protein>
    <submittedName>
        <fullName evidence="9">ABC transporter permease</fullName>
    </submittedName>
</protein>
<dbReference type="GO" id="GO:0005886">
    <property type="term" value="C:plasma membrane"/>
    <property type="evidence" value="ECO:0007669"/>
    <property type="project" value="UniProtKB-SubCell"/>
</dbReference>
<dbReference type="KEGG" id="daur:Daura_30940"/>
<dbReference type="InterPro" id="IPR045621">
    <property type="entry name" value="BPD_transp_1_N"/>
</dbReference>
<dbReference type="Pfam" id="PF19300">
    <property type="entry name" value="BPD_transp_1_N"/>
    <property type="match status" value="1"/>
</dbReference>
<sequence>MLVFLARRAPAVLGVLLVSSVLAFALPRLAPGDPAVAVAGADASPEQVAEVRALLGLDRPAVEQYFHWLGGVLTGDLGTSYLTGRPVAEMIGDRIGSTVELAIVAGIIMAVLGIVLGTLGGGPRSPWARGTLDAVNSVLLAAPPFLTGLLLALLLGVTFRVLPVSGEVALLDDPDIALQYLALPALALALPQAAAIARLLETAMRQARSDDYVDLAVAKGARPVRVTLRHVLRNSIGTAVVAIGIRLGELLAGAIVVEAIFARNGLGTLVVSSVRDRDYLVVQVLVLAAVGVAAVIQLLTEVLLATLDPRIRLGVS</sequence>
<reference evidence="9" key="1">
    <citation type="submission" date="2021-04" db="EMBL/GenBank/DDBJ databases">
        <title>Dactylosporangium aurantiacum NRRL B-8018 full assembly.</title>
        <authorList>
            <person name="Hartkoorn R.C."/>
            <person name="Beaudoing E."/>
            <person name="Hot D."/>
        </authorList>
    </citation>
    <scope>NUCLEOTIDE SEQUENCE</scope>
    <source>
        <strain evidence="9">NRRL B-8018</strain>
    </source>
</reference>
<feature type="transmembrane region" description="Helical" evidence="7">
    <location>
        <begin position="101"/>
        <end position="122"/>
    </location>
</feature>
<dbReference type="EMBL" id="CP073767">
    <property type="protein sequence ID" value="UWZ51167.1"/>
    <property type="molecule type" value="Genomic_DNA"/>
</dbReference>
<evidence type="ECO:0000256" key="4">
    <source>
        <dbReference type="ARBA" id="ARBA00022692"/>
    </source>
</evidence>
<evidence type="ECO:0000256" key="7">
    <source>
        <dbReference type="RuleBase" id="RU363032"/>
    </source>
</evidence>
<evidence type="ECO:0000256" key="1">
    <source>
        <dbReference type="ARBA" id="ARBA00004651"/>
    </source>
</evidence>